<evidence type="ECO:0000313" key="2">
    <source>
        <dbReference type="Proteomes" id="UP000199564"/>
    </source>
</evidence>
<dbReference type="AlphaFoldDB" id="A0A1I5CDR6"/>
<name>A0A1I5CDR6_9BACT</name>
<sequence>MKKLIFALLSGLIFISCTDSLESNKYTGKQVEYTLFKASDFDFSGTATVRELIGGNLEMSIDLEGSRGDASVSYPAHLHFGNINTPQATIAFMLKPVNAASLKSVTVLEQMTNGNRLLFNELLGFEGHIKVHLAADGPDYNTILVAGNIGKAANASNLDLSQMVICGKDY</sequence>
<organism evidence="1 2">
    <name type="scientific">Algoriphagus ornithinivorans</name>
    <dbReference type="NCBI Taxonomy" id="226506"/>
    <lineage>
        <taxon>Bacteria</taxon>
        <taxon>Pseudomonadati</taxon>
        <taxon>Bacteroidota</taxon>
        <taxon>Cytophagia</taxon>
        <taxon>Cytophagales</taxon>
        <taxon>Cyclobacteriaceae</taxon>
        <taxon>Algoriphagus</taxon>
    </lineage>
</organism>
<protein>
    <recommendedName>
        <fullName evidence="3">CHRD domain-containing protein</fullName>
    </recommendedName>
</protein>
<dbReference type="STRING" id="226506.SAMN04488519_102232"/>
<dbReference type="PROSITE" id="PS51257">
    <property type="entry name" value="PROKAR_LIPOPROTEIN"/>
    <property type="match status" value="1"/>
</dbReference>
<dbReference type="EMBL" id="FOVW01000002">
    <property type="protein sequence ID" value="SFN84791.1"/>
    <property type="molecule type" value="Genomic_DNA"/>
</dbReference>
<evidence type="ECO:0008006" key="3">
    <source>
        <dbReference type="Google" id="ProtNLM"/>
    </source>
</evidence>
<reference evidence="2" key="1">
    <citation type="submission" date="2016-10" db="EMBL/GenBank/DDBJ databases">
        <authorList>
            <person name="Varghese N."/>
            <person name="Submissions S."/>
        </authorList>
    </citation>
    <scope>NUCLEOTIDE SEQUENCE [LARGE SCALE GENOMIC DNA]</scope>
    <source>
        <strain evidence="2">DSM 15282</strain>
    </source>
</reference>
<gene>
    <name evidence="1" type="ORF">SAMN04488519_102232</name>
</gene>
<dbReference type="RefSeq" id="WP_091650330.1">
    <property type="nucleotide sequence ID" value="NZ_FOVW01000002.1"/>
</dbReference>
<keyword evidence="2" id="KW-1185">Reference proteome</keyword>
<accession>A0A1I5CDR6</accession>
<proteinExistence type="predicted"/>
<dbReference type="Proteomes" id="UP000199564">
    <property type="component" value="Unassembled WGS sequence"/>
</dbReference>
<evidence type="ECO:0000313" key="1">
    <source>
        <dbReference type="EMBL" id="SFN84791.1"/>
    </source>
</evidence>